<dbReference type="InterPro" id="IPR035500">
    <property type="entry name" value="NHR-like_dom_sf"/>
</dbReference>
<evidence type="ECO:0000313" key="6">
    <source>
        <dbReference type="WBParaSite" id="ACOC_0000190301-mRNA-1"/>
    </source>
</evidence>
<evidence type="ECO:0000256" key="2">
    <source>
        <dbReference type="ARBA" id="ARBA00023163"/>
    </source>
</evidence>
<dbReference type="SUPFAM" id="SSF48508">
    <property type="entry name" value="Nuclear receptor ligand-binding domain"/>
    <property type="match status" value="1"/>
</dbReference>
<keyword evidence="2" id="KW-0804">Transcription</keyword>
<accession>A0A158PEE8</accession>
<reference evidence="4 5" key="2">
    <citation type="submission" date="2018-11" db="EMBL/GenBank/DDBJ databases">
        <authorList>
            <consortium name="Pathogen Informatics"/>
        </authorList>
    </citation>
    <scope>NUCLEOTIDE SEQUENCE [LARGE SCALE GENOMIC DNA]</scope>
    <source>
        <strain evidence="4 5">Costa Rica</strain>
    </source>
</reference>
<sequence length="469" mass="52187">MHACDGIFSFMRIVFNESTGKLQATPVYTQSTHSELSKLYIAAAVAQHVAAHIVNATPVPAPVAAPMPPALNQPTILTPAPASSLLLTPSLNPIPPMTDMVTIPREVLVKLIENNPPRVNCTCQCSCGRYPPGCAIVDEVTKDLLAAGNNAANTESKEELKLDSAEDFHMNGLLPSDESSVQWLNSYAPTVDPSAVVDEKPSSRRDSFYTNSGMVESRINSVPASTNLNGLTPSDYVCVNEILGANFAYRTADMMDQCRHDDLSLQVMSFTDDNVRRFVRMLKRLPSFNLFTLHDQCILIRHSCVPYAILHDGISYTSSDPRFIGHTLDVRLSDLLHHCVRFYLSFKEELRNNENVMLILGLLVVFDLEDVGLQDRDGLTRQYSFFSSLLQRNSAEILGLSKCSQDFRGIQFWDDFGEDLYIQHTPGCVWHGGLLNVKTLDMELSLRIRCRSLYVVCDTSSRILEAYAI</sequence>
<dbReference type="EMBL" id="UYYA01000318">
    <property type="protein sequence ID" value="VDM53489.1"/>
    <property type="molecule type" value="Genomic_DNA"/>
</dbReference>
<dbReference type="STRING" id="334426.A0A158PEE8"/>
<keyword evidence="3" id="KW-0675">Receptor</keyword>
<dbReference type="Gene3D" id="1.10.565.10">
    <property type="entry name" value="Retinoid X Receptor"/>
    <property type="match status" value="1"/>
</dbReference>
<dbReference type="WBParaSite" id="ACOC_0000190301-mRNA-1">
    <property type="protein sequence ID" value="ACOC_0000190301-mRNA-1"/>
    <property type="gene ID" value="ACOC_0000190301"/>
</dbReference>
<evidence type="ECO:0000256" key="1">
    <source>
        <dbReference type="ARBA" id="ARBA00023015"/>
    </source>
</evidence>
<dbReference type="AlphaFoldDB" id="A0A158PEE8"/>
<proteinExistence type="predicted"/>
<dbReference type="Proteomes" id="UP000267027">
    <property type="component" value="Unassembled WGS sequence"/>
</dbReference>
<evidence type="ECO:0000313" key="4">
    <source>
        <dbReference type="EMBL" id="VDM53489.1"/>
    </source>
</evidence>
<keyword evidence="1" id="KW-0805">Transcription regulation</keyword>
<reference evidence="6" key="1">
    <citation type="submission" date="2016-04" db="UniProtKB">
        <authorList>
            <consortium name="WormBaseParasite"/>
        </authorList>
    </citation>
    <scope>IDENTIFICATION</scope>
</reference>
<name>A0A158PEE8_ANGCS</name>
<dbReference type="OrthoDB" id="6355676at2759"/>
<keyword evidence="5" id="KW-1185">Reference proteome</keyword>
<gene>
    <name evidence="4" type="ORF">ACOC_LOCUS1904</name>
</gene>
<evidence type="ECO:0000313" key="5">
    <source>
        <dbReference type="Proteomes" id="UP000267027"/>
    </source>
</evidence>
<protein>
    <submittedName>
        <fullName evidence="6">NR LBD domain-containing protein</fullName>
    </submittedName>
</protein>
<organism evidence="6">
    <name type="scientific">Angiostrongylus costaricensis</name>
    <name type="common">Nematode worm</name>
    <dbReference type="NCBI Taxonomy" id="334426"/>
    <lineage>
        <taxon>Eukaryota</taxon>
        <taxon>Metazoa</taxon>
        <taxon>Ecdysozoa</taxon>
        <taxon>Nematoda</taxon>
        <taxon>Chromadorea</taxon>
        <taxon>Rhabditida</taxon>
        <taxon>Rhabditina</taxon>
        <taxon>Rhabditomorpha</taxon>
        <taxon>Strongyloidea</taxon>
        <taxon>Metastrongylidae</taxon>
        <taxon>Angiostrongylus</taxon>
    </lineage>
</organism>
<evidence type="ECO:0000256" key="3">
    <source>
        <dbReference type="ARBA" id="ARBA00023170"/>
    </source>
</evidence>